<evidence type="ECO:0000256" key="2">
    <source>
        <dbReference type="SAM" id="Phobius"/>
    </source>
</evidence>
<reference evidence="3 4" key="1">
    <citation type="journal article" date="2017" name="Curr. Biol.">
        <title>Genome architecture and evolution of a unichromosomal asexual nematode.</title>
        <authorList>
            <person name="Fradin H."/>
            <person name="Zegar C."/>
            <person name="Gutwein M."/>
            <person name="Lucas J."/>
            <person name="Kovtun M."/>
            <person name="Corcoran D."/>
            <person name="Baugh L.R."/>
            <person name="Kiontke K."/>
            <person name="Gunsalus K."/>
            <person name="Fitch D.H."/>
            <person name="Piano F."/>
        </authorList>
    </citation>
    <scope>NUCLEOTIDE SEQUENCE [LARGE SCALE GENOMIC DNA]</scope>
    <source>
        <strain evidence="3">PF1309</strain>
    </source>
</reference>
<gene>
    <name evidence="3" type="ORF">WR25_22609</name>
</gene>
<feature type="transmembrane region" description="Helical" evidence="2">
    <location>
        <begin position="60"/>
        <end position="90"/>
    </location>
</feature>
<keyword evidence="4" id="KW-1185">Reference proteome</keyword>
<evidence type="ECO:0000313" key="3">
    <source>
        <dbReference type="EMBL" id="PAV73522.1"/>
    </source>
</evidence>
<keyword evidence="2" id="KW-1133">Transmembrane helix</keyword>
<organism evidence="3 4">
    <name type="scientific">Diploscapter pachys</name>
    <dbReference type="NCBI Taxonomy" id="2018661"/>
    <lineage>
        <taxon>Eukaryota</taxon>
        <taxon>Metazoa</taxon>
        <taxon>Ecdysozoa</taxon>
        <taxon>Nematoda</taxon>
        <taxon>Chromadorea</taxon>
        <taxon>Rhabditida</taxon>
        <taxon>Rhabditina</taxon>
        <taxon>Rhabditomorpha</taxon>
        <taxon>Rhabditoidea</taxon>
        <taxon>Rhabditidae</taxon>
        <taxon>Diploscapter</taxon>
    </lineage>
</organism>
<feature type="region of interest" description="Disordered" evidence="1">
    <location>
        <begin position="32"/>
        <end position="55"/>
    </location>
</feature>
<dbReference type="Proteomes" id="UP000218231">
    <property type="component" value="Unassembled WGS sequence"/>
</dbReference>
<sequence length="91" mass="9546">MASRGRLGPAGFLFAAGTSAAPARRGAMFVDFRDVPPPPPWQPPKRPDPRPQLTPRQQNALAAIIGVNVLLLLVAPIGGATVIQAIGALFR</sequence>
<dbReference type="AlphaFoldDB" id="A0A2A2KI39"/>
<evidence type="ECO:0000313" key="4">
    <source>
        <dbReference type="Proteomes" id="UP000218231"/>
    </source>
</evidence>
<keyword evidence="2" id="KW-0472">Membrane</keyword>
<evidence type="ECO:0000256" key="1">
    <source>
        <dbReference type="SAM" id="MobiDB-lite"/>
    </source>
</evidence>
<accession>A0A2A2KI39</accession>
<dbReference type="EMBL" id="LIAE01008578">
    <property type="protein sequence ID" value="PAV73522.1"/>
    <property type="molecule type" value="Genomic_DNA"/>
</dbReference>
<feature type="compositionally biased region" description="Pro residues" evidence="1">
    <location>
        <begin position="35"/>
        <end position="44"/>
    </location>
</feature>
<name>A0A2A2KI39_9BILA</name>
<keyword evidence="2" id="KW-0812">Transmembrane</keyword>
<protein>
    <submittedName>
        <fullName evidence="3">Uncharacterized protein</fullName>
    </submittedName>
</protein>
<proteinExistence type="predicted"/>
<comment type="caution">
    <text evidence="3">The sequence shown here is derived from an EMBL/GenBank/DDBJ whole genome shotgun (WGS) entry which is preliminary data.</text>
</comment>